<dbReference type="Pfam" id="PF00452">
    <property type="entry name" value="Bcl-2"/>
    <property type="match status" value="1"/>
</dbReference>
<keyword evidence="3" id="KW-0812">Transmembrane</keyword>
<evidence type="ECO:0000313" key="5">
    <source>
        <dbReference type="EMBL" id="TNN07064.1"/>
    </source>
</evidence>
<dbReference type="Gene3D" id="1.10.437.10">
    <property type="entry name" value="Blc2-like"/>
    <property type="match status" value="1"/>
</dbReference>
<evidence type="ECO:0000256" key="1">
    <source>
        <dbReference type="ARBA" id="ARBA00009458"/>
    </source>
</evidence>
<dbReference type="AlphaFoldDB" id="A0A4Z2CSJ3"/>
<keyword evidence="7" id="KW-0002">3D-structure</keyword>
<reference evidence="7" key="2">
    <citation type="journal article" date="2021" name="ACS Infect. Dis.">
        <title>Optimization of Benzothiazole and Thiazole Hydrazones as Inhibitors of Schistosome BCL-2.</title>
        <authorList>
            <person name="Nguyen W."/>
            <person name="Lee E.F."/>
            <person name="Evangelista M."/>
            <person name="Lee M."/>
            <person name="Harris T.J."/>
            <person name="Colman P.M."/>
            <person name="Smith N.A."/>
            <person name="Williams L.B."/>
            <person name="Jarman K.E."/>
            <person name="Lowes K.N."/>
            <person name="Haeberli C."/>
            <person name="Keiser J."/>
            <person name="Smith B.J."/>
            <person name="Fairlie W.D."/>
            <person name="Sleebs B.E."/>
        </authorList>
    </citation>
    <scope>X-RAY CRYSTALLOGRAPHY (2.75 ANGSTROMS) OF 28-237</scope>
</reference>
<dbReference type="SMR" id="A0A4Z2CSJ3"/>
<comment type="similarity">
    <text evidence="1">Belongs to the Bcl-2 family.</text>
</comment>
<proteinExistence type="evidence at protein level"/>
<evidence type="ECO:0000313" key="6">
    <source>
        <dbReference type="Proteomes" id="UP000311919"/>
    </source>
</evidence>
<dbReference type="PROSITE" id="PS50062">
    <property type="entry name" value="BCL2_FAMILY"/>
    <property type="match status" value="1"/>
</dbReference>
<name>A0A4Z2CSJ3_SCHJA</name>
<dbReference type="InterPro" id="IPR002475">
    <property type="entry name" value="Bcl2-like"/>
</dbReference>
<protein>
    <recommendedName>
        <fullName evidence="4">Bcl-2 Bcl-2 homology region 1-3 domain-containing protein</fullName>
    </recommendedName>
</protein>
<evidence type="ECO:0000256" key="3">
    <source>
        <dbReference type="SAM" id="Phobius"/>
    </source>
</evidence>
<feature type="transmembrane region" description="Helical" evidence="3">
    <location>
        <begin position="213"/>
        <end position="234"/>
    </location>
</feature>
<comment type="caution">
    <text evidence="5">The sequence shown here is derived from an EMBL/GenBank/DDBJ whole genome shotgun (WGS) entry which is preliminary data.</text>
</comment>
<dbReference type="InterPro" id="IPR046371">
    <property type="entry name" value="Bcl-2_BH1-3"/>
</dbReference>
<keyword evidence="6" id="KW-1185">Reference proteome</keyword>
<dbReference type="GO" id="GO:0051400">
    <property type="term" value="F:BH domain binding"/>
    <property type="evidence" value="ECO:0007669"/>
    <property type="project" value="TreeGrafter"/>
</dbReference>
<gene>
    <name evidence="5" type="ORF">EWB00_007991</name>
</gene>
<feature type="transmembrane region" description="Helical" evidence="3">
    <location>
        <begin position="5"/>
        <end position="25"/>
    </location>
</feature>
<sequence length="237" mass="26733">MNRIIFIFDVCLILFAQLILIYYMFQDMSNTADFRLQTSTLCHSFLLASANKQDTDYLTDLLDNTNIDLTCVPNGQEIIHSLLQLVGDFNQRFSQTHEIEPVAQSLGIDSDKPVDKTALEIFYLEILNGLFEKLNWGRIVAMFAFLRILVLRLSKHGHSDAIQMLIKTTSQYSDEKLKNWINLHDGWSGLIEFSGRQFVNDGQELIWKTLRNVGGLATGAVGALGLAALVGYIANKI</sequence>
<dbReference type="GO" id="GO:0097192">
    <property type="term" value="P:extrinsic apoptotic signaling pathway in absence of ligand"/>
    <property type="evidence" value="ECO:0007669"/>
    <property type="project" value="TreeGrafter"/>
</dbReference>
<dbReference type="PRINTS" id="PR01862">
    <property type="entry name" value="BCL2FAMILY"/>
</dbReference>
<dbReference type="GO" id="GO:0042981">
    <property type="term" value="P:regulation of apoptotic process"/>
    <property type="evidence" value="ECO:0007669"/>
    <property type="project" value="InterPro"/>
</dbReference>
<dbReference type="PDB" id="7JMT">
    <property type="method" value="X-ray"/>
    <property type="resolution" value="2.75 A"/>
    <property type="chains" value="A/B/C/D/E/F=28-237"/>
</dbReference>
<dbReference type="OrthoDB" id="6021377at2759"/>
<organism evidence="5 6">
    <name type="scientific">Schistosoma japonicum</name>
    <name type="common">Blood fluke</name>
    <dbReference type="NCBI Taxonomy" id="6182"/>
    <lineage>
        <taxon>Eukaryota</taxon>
        <taxon>Metazoa</taxon>
        <taxon>Spiralia</taxon>
        <taxon>Lophotrochozoa</taxon>
        <taxon>Platyhelminthes</taxon>
        <taxon>Trematoda</taxon>
        <taxon>Digenea</taxon>
        <taxon>Strigeidida</taxon>
        <taxon>Schistosomatoidea</taxon>
        <taxon>Schistosomatidae</taxon>
        <taxon>Schistosoma</taxon>
    </lineage>
</organism>
<dbReference type="GO" id="GO:0008630">
    <property type="term" value="P:intrinsic apoptotic signaling pathway in response to DNA damage"/>
    <property type="evidence" value="ECO:0007669"/>
    <property type="project" value="TreeGrafter"/>
</dbReference>
<dbReference type="GO" id="GO:0005741">
    <property type="term" value="C:mitochondrial outer membrane"/>
    <property type="evidence" value="ECO:0007669"/>
    <property type="project" value="TreeGrafter"/>
</dbReference>
<evidence type="ECO:0000259" key="4">
    <source>
        <dbReference type="SMART" id="SM00337"/>
    </source>
</evidence>
<keyword evidence="2" id="KW-0053">Apoptosis</keyword>
<accession>A0A4Z2CSJ3</accession>
<keyword evidence="3" id="KW-1133">Transmembrane helix</keyword>
<dbReference type="InterPro" id="IPR026298">
    <property type="entry name" value="Bcl-2_fam"/>
</dbReference>
<feature type="domain" description="Bcl-2 Bcl-2 homology region 1-3" evidence="4">
    <location>
        <begin position="82"/>
        <end position="187"/>
    </location>
</feature>
<dbReference type="Proteomes" id="UP000311919">
    <property type="component" value="Unassembled WGS sequence"/>
</dbReference>
<dbReference type="PANTHER" id="PTHR11256">
    <property type="entry name" value="BCL-2 RELATED"/>
    <property type="match status" value="1"/>
</dbReference>
<evidence type="ECO:0007829" key="7">
    <source>
        <dbReference type="PDB" id="7JMT"/>
    </source>
</evidence>
<dbReference type="STRING" id="6182.A0A4Z2CSJ3"/>
<dbReference type="SUPFAM" id="SSF56854">
    <property type="entry name" value="Bcl-2 inhibitors of programmed cell death"/>
    <property type="match status" value="1"/>
</dbReference>
<keyword evidence="3" id="KW-0472">Membrane</keyword>
<dbReference type="SMART" id="SM00337">
    <property type="entry name" value="BCL"/>
    <property type="match status" value="1"/>
</dbReference>
<evidence type="ECO:0000256" key="2">
    <source>
        <dbReference type="ARBA" id="ARBA00022703"/>
    </source>
</evidence>
<dbReference type="InterPro" id="IPR036834">
    <property type="entry name" value="Bcl-2-like_sf"/>
</dbReference>
<dbReference type="EMBL" id="SKCS01000441">
    <property type="protein sequence ID" value="TNN07064.1"/>
    <property type="molecule type" value="Genomic_DNA"/>
</dbReference>
<dbReference type="GO" id="GO:0001836">
    <property type="term" value="P:release of cytochrome c from mitochondria"/>
    <property type="evidence" value="ECO:0007669"/>
    <property type="project" value="TreeGrafter"/>
</dbReference>
<dbReference type="CDD" id="cd06845">
    <property type="entry name" value="Bcl-2_like"/>
    <property type="match status" value="1"/>
</dbReference>
<reference evidence="5 6" key="1">
    <citation type="submission" date="2019-03" db="EMBL/GenBank/DDBJ databases">
        <title>An improved genome assembly of the fluke Schistosoma japonicum.</title>
        <authorList>
            <person name="Hu W."/>
            <person name="Luo F."/>
            <person name="Yin M."/>
            <person name="Mo X."/>
            <person name="Sun C."/>
            <person name="Wu Q."/>
            <person name="Zhu B."/>
            <person name="Xiang M."/>
            <person name="Wang J."/>
            <person name="Wang Y."/>
            <person name="Zhang T."/>
            <person name="Xu B."/>
            <person name="Zheng H."/>
            <person name="Feng Z."/>
        </authorList>
    </citation>
    <scope>NUCLEOTIDE SEQUENCE [LARGE SCALE GENOMIC DNA]</scope>
    <source>
        <strain evidence="5">HuSjv2</strain>
        <tissue evidence="5">Worms</tissue>
    </source>
</reference>